<dbReference type="Proteomes" id="UP000598820">
    <property type="component" value="Unassembled WGS sequence"/>
</dbReference>
<accession>A0A926XUL5</accession>
<dbReference type="EMBL" id="JACWZY010000006">
    <property type="protein sequence ID" value="MBD2700774.1"/>
    <property type="molecule type" value="Genomic_DNA"/>
</dbReference>
<evidence type="ECO:0000313" key="2">
    <source>
        <dbReference type="Proteomes" id="UP000598820"/>
    </source>
</evidence>
<name>A0A926XUL5_9BACT</name>
<organism evidence="1 2">
    <name type="scientific">Spirosoma profusum</name>
    <dbReference type="NCBI Taxonomy" id="2771354"/>
    <lineage>
        <taxon>Bacteria</taxon>
        <taxon>Pseudomonadati</taxon>
        <taxon>Bacteroidota</taxon>
        <taxon>Cytophagia</taxon>
        <taxon>Cytophagales</taxon>
        <taxon>Cytophagaceae</taxon>
        <taxon>Spirosoma</taxon>
    </lineage>
</organism>
<protein>
    <submittedName>
        <fullName evidence="1">Uncharacterized protein</fullName>
    </submittedName>
</protein>
<sequence>MVEEKVTISKLPYRNLTKVIDLITFERTILSLFTNDKNEYFLLYLYDVLSEYDEYFFWKVNLLDLYSFLYKRVSLKELILIDTKEFVFIIYSDYHIIEDFSDSDSYLRVEQILLGDILDDCLPKSDSFWAYSIPKPLISVLEKFSRENYLETLRENSIYFIVEPSDSRFLNTVSTLDITGFLTNLTSSYLAFVEYDFSEKFSGIFNDTESYDNSVTLLKSTMLPRVSDTKFGSFEVGLSVDFQYPLIQENDEMVAWQKTAIDVYKEKVLDLNYESPVEINEILESYPLNVRQRIFNPIYNISTNPRYTVKSTNRLKTKFENLPVIAKETKKIITQNDNDELFELEHEIQRELTNVILSLPKGGSIGDLNKRAFLKSILAVTKSEISESKYSEPFDYRTKHFNFITPLPISIAVRGLANVLFCDILGIEVNSTDNHELYRNFHKEIYEYYVTRVMNNPRSPEAKMFYIYIDVSDIAEL</sequence>
<keyword evidence="2" id="KW-1185">Reference proteome</keyword>
<evidence type="ECO:0000313" key="1">
    <source>
        <dbReference type="EMBL" id="MBD2700774.1"/>
    </source>
</evidence>
<comment type="caution">
    <text evidence="1">The sequence shown here is derived from an EMBL/GenBank/DDBJ whole genome shotgun (WGS) entry which is preliminary data.</text>
</comment>
<reference evidence="1" key="1">
    <citation type="submission" date="2020-09" db="EMBL/GenBank/DDBJ databases">
        <authorList>
            <person name="Kim M.K."/>
        </authorList>
    </citation>
    <scope>NUCLEOTIDE SEQUENCE</scope>
    <source>
        <strain evidence="1">BT702</strain>
    </source>
</reference>
<dbReference type="AlphaFoldDB" id="A0A926XUL5"/>
<gene>
    <name evidence="1" type="ORF">IC229_09005</name>
</gene>
<dbReference type="RefSeq" id="WP_190886638.1">
    <property type="nucleotide sequence ID" value="NZ_JACWZY010000006.1"/>
</dbReference>
<proteinExistence type="predicted"/>